<organism evidence="3 5">
    <name type="scientific">Xanthomonas prunicola</name>
    <dbReference type="NCBI Taxonomy" id="2053930"/>
    <lineage>
        <taxon>Bacteria</taxon>
        <taxon>Pseudomonadati</taxon>
        <taxon>Pseudomonadota</taxon>
        <taxon>Gammaproteobacteria</taxon>
        <taxon>Lysobacterales</taxon>
        <taxon>Lysobacteraceae</taxon>
        <taxon>Xanthomonas</taxon>
    </lineage>
</organism>
<protein>
    <recommendedName>
        <fullName evidence="2">Tail specific protease domain-containing protein</fullName>
    </recommendedName>
</protein>
<feature type="domain" description="Tail specific protease" evidence="2">
    <location>
        <begin position="351"/>
        <end position="528"/>
    </location>
</feature>
<keyword evidence="6" id="KW-1185">Reference proteome</keyword>
<dbReference type="OrthoDB" id="9758793at2"/>
<dbReference type="Pfam" id="PF03572">
    <property type="entry name" value="Peptidase_S41"/>
    <property type="match status" value="1"/>
</dbReference>
<name>A0A2N3RH28_9XANT</name>
<dbReference type="InterPro" id="IPR028204">
    <property type="entry name" value="Tricorn_C1"/>
</dbReference>
<evidence type="ECO:0000256" key="1">
    <source>
        <dbReference type="SAM" id="MobiDB-lite"/>
    </source>
</evidence>
<reference evidence="5 6" key="1">
    <citation type="submission" date="2017-11" db="EMBL/GenBank/DDBJ databases">
        <title>Xanthomonas prunicola sp. nov., a novel pathogen that affects nectarine (Prunus persica var. nectarine) trees.</title>
        <authorList>
            <person name="Lopez M."/>
            <person name="Lopez-Soriano P."/>
            <person name="Garita-Cambronero J."/>
            <person name="Beltran C."/>
            <person name="Taghouti G."/>
            <person name="Portier P."/>
            <person name="Cubero J."/>
            <person name="Fischer-Le Saux M."/>
            <person name="Marco-Noales E."/>
        </authorList>
    </citation>
    <scope>NUCLEOTIDE SEQUENCE [LARGE SCALE GENOMIC DNA]</scope>
    <source>
        <strain evidence="3 5">CFBP8353</strain>
        <strain evidence="4 6">CFBP8354</strain>
    </source>
</reference>
<dbReference type="Gene3D" id="3.30.750.44">
    <property type="match status" value="2"/>
</dbReference>
<gene>
    <name evidence="3" type="ORF">XpruCFBP8353_16400</name>
    <name evidence="4" type="ORF">XpruCFBP8354_16025</name>
</gene>
<feature type="region of interest" description="Disordered" evidence="1">
    <location>
        <begin position="1"/>
        <end position="20"/>
    </location>
</feature>
<comment type="caution">
    <text evidence="3">The sequence shown here is derived from an EMBL/GenBank/DDBJ whole genome shotgun (WGS) entry which is preliminary data.</text>
</comment>
<dbReference type="Proteomes" id="UP000233720">
    <property type="component" value="Unassembled WGS sequence"/>
</dbReference>
<evidence type="ECO:0000313" key="5">
    <source>
        <dbReference type="Proteomes" id="UP000233720"/>
    </source>
</evidence>
<dbReference type="PANTHER" id="PTHR32060:SF30">
    <property type="entry name" value="CARBOXY-TERMINAL PROCESSING PROTEASE CTPA"/>
    <property type="match status" value="1"/>
</dbReference>
<evidence type="ECO:0000259" key="2">
    <source>
        <dbReference type="SMART" id="SM00245"/>
    </source>
</evidence>
<dbReference type="GO" id="GO:0030288">
    <property type="term" value="C:outer membrane-bounded periplasmic space"/>
    <property type="evidence" value="ECO:0007669"/>
    <property type="project" value="TreeGrafter"/>
</dbReference>
<evidence type="ECO:0000313" key="4">
    <source>
        <dbReference type="EMBL" id="PKV16008.1"/>
    </source>
</evidence>
<dbReference type="GO" id="GO:0006508">
    <property type="term" value="P:proteolysis"/>
    <property type="evidence" value="ECO:0007669"/>
    <property type="project" value="InterPro"/>
</dbReference>
<evidence type="ECO:0000313" key="3">
    <source>
        <dbReference type="EMBL" id="PKV11784.1"/>
    </source>
</evidence>
<dbReference type="AlphaFoldDB" id="A0A2N3RH28"/>
<dbReference type="InterPro" id="IPR029045">
    <property type="entry name" value="ClpP/crotonase-like_dom_sf"/>
</dbReference>
<dbReference type="GO" id="GO:0007165">
    <property type="term" value="P:signal transduction"/>
    <property type="evidence" value="ECO:0007669"/>
    <property type="project" value="TreeGrafter"/>
</dbReference>
<dbReference type="InterPro" id="IPR036034">
    <property type="entry name" value="PDZ_sf"/>
</dbReference>
<dbReference type="Gene3D" id="3.90.226.10">
    <property type="entry name" value="2-enoyl-CoA Hydratase, Chain A, domain 1"/>
    <property type="match status" value="1"/>
</dbReference>
<proteinExistence type="predicted"/>
<dbReference type="PANTHER" id="PTHR32060">
    <property type="entry name" value="TAIL-SPECIFIC PROTEASE"/>
    <property type="match status" value="1"/>
</dbReference>
<dbReference type="EMBL" id="PHKW01000005">
    <property type="protein sequence ID" value="PKV16008.1"/>
    <property type="molecule type" value="Genomic_DNA"/>
</dbReference>
<dbReference type="GO" id="GO:0004175">
    <property type="term" value="F:endopeptidase activity"/>
    <property type="evidence" value="ECO:0007669"/>
    <property type="project" value="TreeGrafter"/>
</dbReference>
<dbReference type="Proteomes" id="UP000233748">
    <property type="component" value="Unassembled WGS sequence"/>
</dbReference>
<accession>A0A2N3RH28</accession>
<dbReference type="SMART" id="SM00245">
    <property type="entry name" value="TSPc"/>
    <property type="match status" value="1"/>
</dbReference>
<dbReference type="CDD" id="cd06567">
    <property type="entry name" value="Peptidase_S41"/>
    <property type="match status" value="1"/>
</dbReference>
<dbReference type="Gene3D" id="2.30.42.10">
    <property type="match status" value="2"/>
</dbReference>
<dbReference type="SUPFAM" id="SSF52096">
    <property type="entry name" value="ClpP/crotonase"/>
    <property type="match status" value="1"/>
</dbReference>
<dbReference type="GO" id="GO:0008236">
    <property type="term" value="F:serine-type peptidase activity"/>
    <property type="evidence" value="ECO:0007669"/>
    <property type="project" value="InterPro"/>
</dbReference>
<sequence>MPRHRAGSVGASARPGPGREMSYTCPVRTRHQGEGGLGLNYRQFVLGLLCSTALVSALAVWVNYRINLHILVSAWSAVDELYYDGHFNGYDWAAVNATYRKRIPLFDFSHAKTVDLVGEMLGLLEASHLQYFTAEQAARGIPKKEDLVGLQWPDAFVGAGMLISEPGLVRMSVVESIDPHSPLYVRGVRVGWHVLLCNAANPVASQKTLDIAVSTTSLAGVSHYFVIPVALAAARSTNLERRDGVLRVNNVDWMTFANVLGSLSGTGELPGLIDYRPLKLTTTSGEAGNGLNVIEVVNHSSAERAGVEPGDHLVGMGPVSGQPFGTYDYRLRQPSGQVVQVRTDPSEHTMGQRLMAKLYERVAYAHRGSIVLEFNDFNTKNARWVTQQVAAHPGQPIVLDLRLNRGGAATALGEIAGNFLPAGTLLGTERGRASSRELRVPTGMTATDVPLTVLVSEASSSAAEVLSATLQHYRRARVIGQRTAGQVLIAQVFSLDQGAKIHIPIASFKDPSGVSLEGRGVIPDVAIASSLADIRNNRDAALECAASIDRGGDCSAAPPRALSLSQRKCY</sequence>
<dbReference type="SUPFAM" id="SSF50156">
    <property type="entry name" value="PDZ domain-like"/>
    <property type="match status" value="1"/>
</dbReference>
<dbReference type="EMBL" id="PHKV01000005">
    <property type="protein sequence ID" value="PKV11784.1"/>
    <property type="molecule type" value="Genomic_DNA"/>
</dbReference>
<dbReference type="InterPro" id="IPR005151">
    <property type="entry name" value="Tail-specific_protease"/>
</dbReference>
<dbReference type="Pfam" id="PF14684">
    <property type="entry name" value="Tricorn_C1"/>
    <property type="match status" value="1"/>
</dbReference>
<evidence type="ECO:0000313" key="6">
    <source>
        <dbReference type="Proteomes" id="UP000233748"/>
    </source>
</evidence>